<dbReference type="AlphaFoldDB" id="A0A9W6UC55"/>
<comment type="caution">
    <text evidence="2">The sequence shown here is derived from an EMBL/GenBank/DDBJ whole genome shotgun (WGS) entry which is preliminary data.</text>
</comment>
<evidence type="ECO:0000256" key="1">
    <source>
        <dbReference type="SAM" id="MobiDB-lite"/>
    </source>
</evidence>
<dbReference type="Proteomes" id="UP001165121">
    <property type="component" value="Unassembled WGS sequence"/>
</dbReference>
<proteinExistence type="predicted"/>
<evidence type="ECO:0000313" key="3">
    <source>
        <dbReference type="Proteomes" id="UP001165121"/>
    </source>
</evidence>
<name>A0A9W6UC55_9STRA</name>
<dbReference type="OrthoDB" id="95187at2759"/>
<organism evidence="2 3">
    <name type="scientific">Phytophthora fragariaefolia</name>
    <dbReference type="NCBI Taxonomy" id="1490495"/>
    <lineage>
        <taxon>Eukaryota</taxon>
        <taxon>Sar</taxon>
        <taxon>Stramenopiles</taxon>
        <taxon>Oomycota</taxon>
        <taxon>Peronosporomycetes</taxon>
        <taxon>Peronosporales</taxon>
        <taxon>Peronosporaceae</taxon>
        <taxon>Phytophthora</taxon>
    </lineage>
</organism>
<sequence length="191" mass="22131">MMKGSTSLRFSIQTHLDQDDDAQVSTKKPKHRDTVRASSYERQQRYRERQRQYTVRLESTVERLRMDVDQLLLVRHEEHKTQRVAREVRSGFVTNSTDATTAAAFVTLMCQCMHYFGSGDRAKQAKFLETNMRRDVQYIDHVGSMSILDQWTLFTLNFDGKTPVVERCTFNVGFSEQTCTVGHVMQSSSFA</sequence>
<feature type="region of interest" description="Disordered" evidence="1">
    <location>
        <begin position="18"/>
        <end position="47"/>
    </location>
</feature>
<gene>
    <name evidence="2" type="ORF">Pfra01_000631600</name>
</gene>
<keyword evidence="3" id="KW-1185">Reference proteome</keyword>
<reference evidence="2" key="1">
    <citation type="submission" date="2023-04" db="EMBL/GenBank/DDBJ databases">
        <title>Phytophthora fragariaefolia NBRC 109709.</title>
        <authorList>
            <person name="Ichikawa N."/>
            <person name="Sato H."/>
            <person name="Tonouchi N."/>
        </authorList>
    </citation>
    <scope>NUCLEOTIDE SEQUENCE</scope>
    <source>
        <strain evidence="2">NBRC 109709</strain>
    </source>
</reference>
<accession>A0A9W6UC55</accession>
<dbReference type="EMBL" id="BSXT01000538">
    <property type="protein sequence ID" value="GMF29495.1"/>
    <property type="molecule type" value="Genomic_DNA"/>
</dbReference>
<protein>
    <submittedName>
        <fullName evidence="2">Unnamed protein product</fullName>
    </submittedName>
</protein>
<evidence type="ECO:0000313" key="2">
    <source>
        <dbReference type="EMBL" id="GMF29495.1"/>
    </source>
</evidence>